<sequence length="179" mass="20010">MTSYSQLGPKCRRNGATHPTRTAINAHLKGHIVEMKVRALSVKAWGAPCDNGPSSKSTRESDRNYEYTHQDVDRHDRLGSKGNGGTEGNRSGSRKWEQAKLTAWMKEQKREQAKLMGVEAEIARRLQQETDHVEDDIDDSKLGLFLTPASALPSELPSLLYFPRRLARFISGALVQHGD</sequence>
<name>A0A6A6E8D5_9PEZI</name>
<evidence type="ECO:0000313" key="2">
    <source>
        <dbReference type="EMBL" id="KAF2186096.1"/>
    </source>
</evidence>
<accession>A0A6A6E8D5</accession>
<protein>
    <submittedName>
        <fullName evidence="2">Uncharacterized protein</fullName>
    </submittedName>
</protein>
<evidence type="ECO:0000256" key="1">
    <source>
        <dbReference type="SAM" id="MobiDB-lite"/>
    </source>
</evidence>
<feature type="compositionally biased region" description="Basic and acidic residues" evidence="1">
    <location>
        <begin position="57"/>
        <end position="79"/>
    </location>
</feature>
<dbReference type="Proteomes" id="UP000800200">
    <property type="component" value="Unassembled WGS sequence"/>
</dbReference>
<reference evidence="2" key="1">
    <citation type="journal article" date="2020" name="Stud. Mycol.">
        <title>101 Dothideomycetes genomes: a test case for predicting lifestyles and emergence of pathogens.</title>
        <authorList>
            <person name="Haridas S."/>
            <person name="Albert R."/>
            <person name="Binder M."/>
            <person name="Bloem J."/>
            <person name="Labutti K."/>
            <person name="Salamov A."/>
            <person name="Andreopoulos B."/>
            <person name="Baker S."/>
            <person name="Barry K."/>
            <person name="Bills G."/>
            <person name="Bluhm B."/>
            <person name="Cannon C."/>
            <person name="Castanera R."/>
            <person name="Culley D."/>
            <person name="Daum C."/>
            <person name="Ezra D."/>
            <person name="Gonzalez J."/>
            <person name="Henrissat B."/>
            <person name="Kuo A."/>
            <person name="Liang C."/>
            <person name="Lipzen A."/>
            <person name="Lutzoni F."/>
            <person name="Magnuson J."/>
            <person name="Mondo S."/>
            <person name="Nolan M."/>
            <person name="Ohm R."/>
            <person name="Pangilinan J."/>
            <person name="Park H.-J."/>
            <person name="Ramirez L."/>
            <person name="Alfaro M."/>
            <person name="Sun H."/>
            <person name="Tritt A."/>
            <person name="Yoshinaga Y."/>
            <person name="Zwiers L.-H."/>
            <person name="Turgeon B."/>
            <person name="Goodwin S."/>
            <person name="Spatafora J."/>
            <person name="Crous P."/>
            <person name="Grigoriev I."/>
        </authorList>
    </citation>
    <scope>NUCLEOTIDE SEQUENCE</scope>
    <source>
        <strain evidence="2">CBS 207.26</strain>
    </source>
</reference>
<keyword evidence="3" id="KW-1185">Reference proteome</keyword>
<evidence type="ECO:0000313" key="3">
    <source>
        <dbReference type="Proteomes" id="UP000800200"/>
    </source>
</evidence>
<gene>
    <name evidence="2" type="ORF">K469DRAFT_687501</name>
</gene>
<feature type="region of interest" description="Disordered" evidence="1">
    <location>
        <begin position="1"/>
        <end position="20"/>
    </location>
</feature>
<organism evidence="2 3">
    <name type="scientific">Zopfia rhizophila CBS 207.26</name>
    <dbReference type="NCBI Taxonomy" id="1314779"/>
    <lineage>
        <taxon>Eukaryota</taxon>
        <taxon>Fungi</taxon>
        <taxon>Dikarya</taxon>
        <taxon>Ascomycota</taxon>
        <taxon>Pezizomycotina</taxon>
        <taxon>Dothideomycetes</taxon>
        <taxon>Dothideomycetes incertae sedis</taxon>
        <taxon>Zopfiaceae</taxon>
        <taxon>Zopfia</taxon>
    </lineage>
</organism>
<proteinExistence type="predicted"/>
<feature type="region of interest" description="Disordered" evidence="1">
    <location>
        <begin position="45"/>
        <end position="98"/>
    </location>
</feature>
<dbReference type="EMBL" id="ML994631">
    <property type="protein sequence ID" value="KAF2186096.1"/>
    <property type="molecule type" value="Genomic_DNA"/>
</dbReference>
<dbReference type="AlphaFoldDB" id="A0A6A6E8D5"/>